<organism evidence="1 2">
    <name type="scientific">Pirellula staleyi (strain ATCC 27377 / DSM 6068 / ICPB 4128)</name>
    <name type="common">Pirella staleyi</name>
    <dbReference type="NCBI Taxonomy" id="530564"/>
    <lineage>
        <taxon>Bacteria</taxon>
        <taxon>Pseudomonadati</taxon>
        <taxon>Planctomycetota</taxon>
        <taxon>Planctomycetia</taxon>
        <taxon>Pirellulales</taxon>
        <taxon>Pirellulaceae</taxon>
        <taxon>Pirellula</taxon>
    </lineage>
</organism>
<sequence length="593" mass="65936" precursor="true">MTRIAHLPQNRHRPLSLAFGQIAILAMLGLLTPVASFAQAPQSSYLPAPSVSWPVQQPPTQFAPQPPQPMAAPQAGVYQPPVAQVAWQQPTPATPPVQPIGFPQPVVVDPARGMPVAPPAPMPLPPAPGEPHPHDVMARLERVEAALAAGHIPIEGIQDPDVAPLGSLGEYWQGVQDPEIETIAQQTYHSRDMVQKPGEKPKKWYDKLSIRGYAQFRINGILDEDPAGAPAQHTGDRSVGDDQNFLIRRARVILSGDVSDHMYVYLQPDFASSVPGSTDANQFTQIRDWYADCYLDIDKVHRIRVGQSKIPYGWENLQSSSNRLVLDRNDALNSAVRNERDLGVFYYYTPKYAQDFFKMVLDEGLKGSGNYGMFGFGAHNGQGGSLQEQNDNIHIVTRLTLPWQFENGQCVETGIQAYTGKYTVLGSTIFPGGGVVSDTPDGTSGNTGKAGIRDERIAATFVYYPQPFGFQAEWNVGRGPGLNDAQTEVIERHLYGGYAMMMYRYETACYGTWIPFLRYNKYKGGYKPERNAPFSFIEEWEAGAEWQINPQMELTLNYTLTDRTNTTAINRSGELSYRQFEGDLLRCQFQVNY</sequence>
<dbReference type="HOGENOM" id="CLU_459940_0_0_0"/>
<accession>D2R3G8</accession>
<dbReference type="KEGG" id="psl:Psta_0512"/>
<dbReference type="eggNOG" id="COG3746">
    <property type="taxonomic scope" value="Bacteria"/>
</dbReference>
<dbReference type="AlphaFoldDB" id="D2R3G8"/>
<evidence type="ECO:0000313" key="2">
    <source>
        <dbReference type="Proteomes" id="UP000001887"/>
    </source>
</evidence>
<name>D2R3G8_PIRSD</name>
<dbReference type="InterPro" id="IPR023614">
    <property type="entry name" value="Porin_dom_sf"/>
</dbReference>
<evidence type="ECO:0000313" key="1">
    <source>
        <dbReference type="EMBL" id="ADB15199.1"/>
    </source>
</evidence>
<dbReference type="Gene3D" id="2.40.160.10">
    <property type="entry name" value="Porin"/>
    <property type="match status" value="1"/>
</dbReference>
<dbReference type="Proteomes" id="UP000001887">
    <property type="component" value="Chromosome"/>
</dbReference>
<gene>
    <name evidence="1" type="ordered locus">Psta_0512</name>
</gene>
<dbReference type="InterPro" id="IPR010870">
    <property type="entry name" value="Porin_O/P"/>
</dbReference>
<dbReference type="EMBL" id="CP001848">
    <property type="protein sequence ID" value="ADB15199.1"/>
    <property type="molecule type" value="Genomic_DNA"/>
</dbReference>
<keyword evidence="2" id="KW-1185">Reference proteome</keyword>
<dbReference type="SUPFAM" id="SSF56935">
    <property type="entry name" value="Porins"/>
    <property type="match status" value="1"/>
</dbReference>
<dbReference type="Pfam" id="PF07396">
    <property type="entry name" value="Porin_O_P"/>
    <property type="match status" value="1"/>
</dbReference>
<proteinExistence type="predicted"/>
<dbReference type="STRING" id="530564.Psta_0512"/>
<protein>
    <submittedName>
        <fullName evidence="1">Phosphate-selective porin O and P</fullName>
    </submittedName>
</protein>
<reference evidence="1 2" key="1">
    <citation type="journal article" date="2009" name="Stand. Genomic Sci.">
        <title>Complete genome sequence of Pirellula staleyi type strain (ATCC 27377).</title>
        <authorList>
            <person name="Clum A."/>
            <person name="Tindall B.J."/>
            <person name="Sikorski J."/>
            <person name="Ivanova N."/>
            <person name="Mavrommatis K."/>
            <person name="Lucas S."/>
            <person name="Glavina del Rio T."/>
            <person name="Nolan M."/>
            <person name="Chen F."/>
            <person name="Tice H."/>
            <person name="Pitluck S."/>
            <person name="Cheng J.F."/>
            <person name="Chertkov O."/>
            <person name="Brettin T."/>
            <person name="Han C."/>
            <person name="Detter J.C."/>
            <person name="Kuske C."/>
            <person name="Bruce D."/>
            <person name="Goodwin L."/>
            <person name="Ovchinikova G."/>
            <person name="Pati A."/>
            <person name="Mikhailova N."/>
            <person name="Chen A."/>
            <person name="Palaniappan K."/>
            <person name="Land M."/>
            <person name="Hauser L."/>
            <person name="Chang Y.J."/>
            <person name="Jeffries C.D."/>
            <person name="Chain P."/>
            <person name="Rohde M."/>
            <person name="Goker M."/>
            <person name="Bristow J."/>
            <person name="Eisen J.A."/>
            <person name="Markowitz V."/>
            <person name="Hugenholtz P."/>
            <person name="Kyrpides N.C."/>
            <person name="Klenk H.P."/>
            <person name="Lapidus A."/>
        </authorList>
    </citation>
    <scope>NUCLEOTIDE SEQUENCE [LARGE SCALE GENOMIC DNA]</scope>
    <source>
        <strain evidence="2">ATCC 27377 / DSM 6068 / ICPB 4128</strain>
    </source>
</reference>